<keyword evidence="1" id="KW-0479">Metal-binding</keyword>
<keyword evidence="8" id="KW-1185">Reference proteome</keyword>
<comment type="caution">
    <text evidence="7">The sequence shown here is derived from an EMBL/GenBank/DDBJ whole genome shotgun (WGS) entry which is preliminary data.</text>
</comment>
<feature type="compositionally biased region" description="Basic and acidic residues" evidence="5">
    <location>
        <begin position="137"/>
        <end position="148"/>
    </location>
</feature>
<evidence type="ECO:0000256" key="3">
    <source>
        <dbReference type="ARBA" id="ARBA00022833"/>
    </source>
</evidence>
<dbReference type="SUPFAM" id="SSF57850">
    <property type="entry name" value="RING/U-box"/>
    <property type="match status" value="1"/>
</dbReference>
<dbReference type="InterPro" id="IPR013083">
    <property type="entry name" value="Znf_RING/FYVE/PHD"/>
</dbReference>
<feature type="compositionally biased region" description="Basic and acidic residues" evidence="5">
    <location>
        <begin position="360"/>
        <end position="376"/>
    </location>
</feature>
<keyword evidence="2 4" id="KW-0863">Zinc-finger</keyword>
<dbReference type="Proteomes" id="UP001305414">
    <property type="component" value="Unassembled WGS sequence"/>
</dbReference>
<dbReference type="PROSITE" id="PS00518">
    <property type="entry name" value="ZF_RING_1"/>
    <property type="match status" value="1"/>
</dbReference>
<feature type="compositionally biased region" description="Basic and acidic residues" evidence="5">
    <location>
        <begin position="171"/>
        <end position="183"/>
    </location>
</feature>
<evidence type="ECO:0000256" key="4">
    <source>
        <dbReference type="PROSITE-ProRule" id="PRU00175"/>
    </source>
</evidence>
<feature type="domain" description="RING-type" evidence="6">
    <location>
        <begin position="295"/>
        <end position="350"/>
    </location>
</feature>
<proteinExistence type="predicted"/>
<reference evidence="7 8" key="1">
    <citation type="submission" date="2023-10" db="EMBL/GenBank/DDBJ databases">
        <title>Draft genome sequence of Xylaria bambusicola isolate GMP-LS, the root and basal stem rot pathogen of sugarcane in Indonesia.</title>
        <authorList>
            <person name="Selvaraj P."/>
            <person name="Muralishankar V."/>
            <person name="Muruganantham S."/>
            <person name="Sp S."/>
            <person name="Haryani S."/>
            <person name="Lau K.J.X."/>
            <person name="Naqvi N.I."/>
        </authorList>
    </citation>
    <scope>NUCLEOTIDE SEQUENCE [LARGE SCALE GENOMIC DNA]</scope>
    <source>
        <strain evidence="7">GMP-LS</strain>
    </source>
</reference>
<dbReference type="SMART" id="SM00184">
    <property type="entry name" value="RING"/>
    <property type="match status" value="2"/>
</dbReference>
<feature type="compositionally biased region" description="Polar residues" evidence="5">
    <location>
        <begin position="149"/>
        <end position="170"/>
    </location>
</feature>
<gene>
    <name evidence="7" type="ORF">RRF57_003239</name>
</gene>
<dbReference type="GO" id="GO:0008270">
    <property type="term" value="F:zinc ion binding"/>
    <property type="evidence" value="ECO:0007669"/>
    <property type="project" value="UniProtKB-KW"/>
</dbReference>
<dbReference type="InterPro" id="IPR017907">
    <property type="entry name" value="Znf_RING_CS"/>
</dbReference>
<dbReference type="Gene3D" id="3.30.40.10">
    <property type="entry name" value="Zinc/RING finger domain, C3HC4 (zinc finger)"/>
    <property type="match status" value="2"/>
</dbReference>
<dbReference type="AlphaFoldDB" id="A0AAN7UK71"/>
<dbReference type="PANTHER" id="PTHR13063:SF10">
    <property type="entry name" value="NITRIC OXIDE SYNTHASE-INTERACTING PROTEIN"/>
    <property type="match status" value="1"/>
</dbReference>
<keyword evidence="3" id="KW-0862">Zinc</keyword>
<evidence type="ECO:0000256" key="1">
    <source>
        <dbReference type="ARBA" id="ARBA00022723"/>
    </source>
</evidence>
<feature type="region of interest" description="Disordered" evidence="5">
    <location>
        <begin position="360"/>
        <end position="407"/>
    </location>
</feature>
<organism evidence="7 8">
    <name type="scientific">Xylaria bambusicola</name>
    <dbReference type="NCBI Taxonomy" id="326684"/>
    <lineage>
        <taxon>Eukaryota</taxon>
        <taxon>Fungi</taxon>
        <taxon>Dikarya</taxon>
        <taxon>Ascomycota</taxon>
        <taxon>Pezizomycotina</taxon>
        <taxon>Sordariomycetes</taxon>
        <taxon>Xylariomycetidae</taxon>
        <taxon>Xylariales</taxon>
        <taxon>Xylariaceae</taxon>
        <taxon>Xylaria</taxon>
    </lineage>
</organism>
<dbReference type="FunFam" id="3.30.40.10:FF:000673">
    <property type="entry name" value="RING finger domain protein, putative"/>
    <property type="match status" value="1"/>
</dbReference>
<dbReference type="InterPro" id="IPR016818">
    <property type="entry name" value="NOSIP"/>
</dbReference>
<dbReference type="InterPro" id="IPR001841">
    <property type="entry name" value="Znf_RING"/>
</dbReference>
<dbReference type="PANTHER" id="PTHR13063">
    <property type="entry name" value="ENOS INTERACTING PROTEIN"/>
    <property type="match status" value="1"/>
</dbReference>
<dbReference type="GO" id="GO:0061630">
    <property type="term" value="F:ubiquitin protein ligase activity"/>
    <property type="evidence" value="ECO:0007669"/>
    <property type="project" value="InterPro"/>
</dbReference>
<feature type="region of interest" description="Disordered" evidence="5">
    <location>
        <begin position="123"/>
        <end position="195"/>
    </location>
</feature>
<evidence type="ECO:0000256" key="5">
    <source>
        <dbReference type="SAM" id="MobiDB-lite"/>
    </source>
</evidence>
<evidence type="ECO:0000259" key="6">
    <source>
        <dbReference type="PROSITE" id="PS50089"/>
    </source>
</evidence>
<evidence type="ECO:0000256" key="2">
    <source>
        <dbReference type="ARBA" id="ARBA00022771"/>
    </source>
</evidence>
<evidence type="ECO:0000313" key="8">
    <source>
        <dbReference type="Proteomes" id="UP001305414"/>
    </source>
</evidence>
<accession>A0AAN7UK71</accession>
<evidence type="ECO:0000313" key="7">
    <source>
        <dbReference type="EMBL" id="KAK5627524.1"/>
    </source>
</evidence>
<name>A0AAN7UK71_9PEZI</name>
<protein>
    <recommendedName>
        <fullName evidence="6">RING-type domain-containing protein</fullName>
    </recommendedName>
</protein>
<dbReference type="PROSITE" id="PS50089">
    <property type="entry name" value="ZF_RING_2"/>
    <property type="match status" value="1"/>
</dbReference>
<dbReference type="EMBL" id="JAWHQM010000006">
    <property type="protein sequence ID" value="KAK5627524.1"/>
    <property type="molecule type" value="Genomic_DNA"/>
</dbReference>
<sequence length="407" mass="45495">MQVNPNLDIKVHKHKQRPWNRALHPFLRLASRFYTTMSHSKRNTSRAVFTSYERDQARKSWASTSARLNRDSFLPFSACRLCLETAIDPVSCTHGDIFCRECALSNILAQKKEIKRLEKLKTREDRDAQERQAQVDAEAHERAVREFEMTQNGLDVRSRSTSTPRLASTPQRERSSTVERGDRPGGAGKRKFEMDEDEIQRIAANDRAKARKAIDDEKAAQPTLPSFWVPTVTPSSNTRDSLHEIVKKTKTSPICPASPEDGPHAYSLHSLVNIQFTTDRDGDSKSENRKAVRICPSCKKGLGNSSKAVLAKPCGHVLCGSCVEKFMKPNKHHHDPHATESQALRCYVCDADLGGGTAHEENFKGKKKEKEKEKIKPGLVELRSEGTGYSAGGTNQVRKTGGAAFQC</sequence>
<dbReference type="GO" id="GO:0005634">
    <property type="term" value="C:nucleus"/>
    <property type="evidence" value="ECO:0007669"/>
    <property type="project" value="TreeGrafter"/>
</dbReference>